<evidence type="ECO:0000313" key="4">
    <source>
        <dbReference type="Proteomes" id="UP000322362"/>
    </source>
</evidence>
<evidence type="ECO:0000313" key="3">
    <source>
        <dbReference type="EMBL" id="TYR30825.1"/>
    </source>
</evidence>
<evidence type="ECO:0000256" key="1">
    <source>
        <dbReference type="SAM" id="Phobius"/>
    </source>
</evidence>
<dbReference type="Pfam" id="PF14358">
    <property type="entry name" value="DUF4405"/>
    <property type="match status" value="1"/>
</dbReference>
<dbReference type="EMBL" id="VTAV01000031">
    <property type="protein sequence ID" value="TYR30825.1"/>
    <property type="molecule type" value="Genomic_DNA"/>
</dbReference>
<accession>A0A5D4GU65</accession>
<feature type="domain" description="Flavinylation-associated cytochrome" evidence="2">
    <location>
        <begin position="8"/>
        <end position="58"/>
    </location>
</feature>
<feature type="transmembrane region" description="Helical" evidence="1">
    <location>
        <begin position="68"/>
        <end position="86"/>
    </location>
</feature>
<dbReference type="AlphaFoldDB" id="A0A5D4GU65"/>
<organism evidence="3 4">
    <name type="scientific">Sphingobacterium phlebotomi</name>
    <dbReference type="NCBI Taxonomy" id="2605433"/>
    <lineage>
        <taxon>Bacteria</taxon>
        <taxon>Pseudomonadati</taxon>
        <taxon>Bacteroidota</taxon>
        <taxon>Sphingobacteriia</taxon>
        <taxon>Sphingobacteriales</taxon>
        <taxon>Sphingobacteriaceae</taxon>
        <taxon>Sphingobacterium</taxon>
    </lineage>
</organism>
<dbReference type="InterPro" id="IPR025517">
    <property type="entry name" value="DUF4405"/>
</dbReference>
<keyword evidence="1" id="KW-1133">Transmembrane helix</keyword>
<keyword evidence="1" id="KW-0812">Transmembrane</keyword>
<feature type="transmembrane region" description="Helical" evidence="1">
    <location>
        <begin position="37"/>
        <end position="56"/>
    </location>
</feature>
<proteinExistence type="predicted"/>
<protein>
    <submittedName>
        <fullName evidence="3">DUF4405 domain-containing protein</fullName>
    </submittedName>
</protein>
<keyword evidence="4" id="KW-1185">Reference proteome</keyword>
<dbReference type="RefSeq" id="WP_148921329.1">
    <property type="nucleotide sequence ID" value="NZ_VTAV01000031.1"/>
</dbReference>
<comment type="caution">
    <text evidence="3">The sequence shown here is derived from an EMBL/GenBank/DDBJ whole genome shotgun (WGS) entry which is preliminary data.</text>
</comment>
<sequence length="161" mass="18469">MKLNRNYVTPFISLIFLVVGISGMLTFFHLFDGYTEVVHEFFGVFFFICAIFHVILNWKALKIHFKRGVFIPAALALTVISLLFIVEQQYSPKVNTIILERISKAPIVDAFKALQIDSLKAVKRLEENGILIKKAETLGDIWTKNETNIMEVFDLITENQD</sequence>
<dbReference type="Proteomes" id="UP000322362">
    <property type="component" value="Unassembled WGS sequence"/>
</dbReference>
<name>A0A5D4GU65_9SPHI</name>
<gene>
    <name evidence="3" type="ORF">FXV77_21625</name>
</gene>
<reference evidence="3 4" key="1">
    <citation type="submission" date="2019-08" db="EMBL/GenBank/DDBJ databases">
        <title>Phlebobacter frassis gen. nov. sp. nov., a new member of family Sphingobacteriaceae isolated from sand fly rearing media.</title>
        <authorList>
            <person name="Kakumanu M.L."/>
            <person name="Marayati B.F."/>
            <person name="Wada-Katsumata A."/>
            <person name="Wasserberg G."/>
            <person name="Schal C."/>
            <person name="Apperson C.S."/>
            <person name="Ponnusamy L."/>
        </authorList>
    </citation>
    <scope>NUCLEOTIDE SEQUENCE [LARGE SCALE GENOMIC DNA]</scope>
    <source>
        <strain evidence="3 4">SSI9</strain>
    </source>
</reference>
<evidence type="ECO:0000259" key="2">
    <source>
        <dbReference type="Pfam" id="PF14358"/>
    </source>
</evidence>
<keyword evidence="1" id="KW-0472">Membrane</keyword>
<feature type="transmembrane region" description="Helical" evidence="1">
    <location>
        <begin position="7"/>
        <end position="31"/>
    </location>
</feature>